<feature type="transmembrane region" description="Helical" evidence="1">
    <location>
        <begin position="175"/>
        <end position="198"/>
    </location>
</feature>
<accession>A0AAV2TZF4</accession>
<reference evidence="2" key="1">
    <citation type="submission" date="2024-06" db="EMBL/GenBank/DDBJ databases">
        <authorList>
            <person name="Liu X."/>
            <person name="Lenzi L."/>
            <person name="Haldenby T S."/>
            <person name="Uol C."/>
        </authorList>
    </citation>
    <scope>NUCLEOTIDE SEQUENCE</scope>
</reference>
<sequence>MAAVFKDEMEREFHAFEGRPVFVPGWWGKLRTSQKWLLVFYILLYSVTACTLRVALKDDQYFVHTIKLIGFRDRDSNEWNRRNQRVEYDLSIDIPVGLWSTSPPKTLYSDLLSKHPKRVEDIIKRGTKSAIQLWDYCTNTAHRAVTCHRSAFTLLTLWMLGLTAGPFIFIFSRKWFILTTSGSVLLLISSYSLTYAASVEYDNCIIDRQIDVHDNGRRAYVGFYAKFYAVTFRPAYKLLNGLLVAYIFGYTPMIGVGFVLLYTRLYNL</sequence>
<dbReference type="AlphaFoldDB" id="A0AAV2TZF4"/>
<proteinExistence type="predicted"/>
<gene>
    <name evidence="2" type="ORF">CDAUBV1_LOCUS16703</name>
</gene>
<dbReference type="Proteomes" id="UP001497525">
    <property type="component" value="Unassembled WGS sequence"/>
</dbReference>
<dbReference type="EMBL" id="CAXLJL010000867">
    <property type="protein sequence ID" value="CAL5141463.1"/>
    <property type="molecule type" value="Genomic_DNA"/>
</dbReference>
<organism evidence="2 3">
    <name type="scientific">Calicophoron daubneyi</name>
    <name type="common">Rumen fluke</name>
    <name type="synonym">Paramphistomum daubneyi</name>
    <dbReference type="NCBI Taxonomy" id="300641"/>
    <lineage>
        <taxon>Eukaryota</taxon>
        <taxon>Metazoa</taxon>
        <taxon>Spiralia</taxon>
        <taxon>Lophotrochozoa</taxon>
        <taxon>Platyhelminthes</taxon>
        <taxon>Trematoda</taxon>
        <taxon>Digenea</taxon>
        <taxon>Plagiorchiida</taxon>
        <taxon>Pronocephalata</taxon>
        <taxon>Paramphistomoidea</taxon>
        <taxon>Paramphistomidae</taxon>
        <taxon>Calicophoron</taxon>
    </lineage>
</organism>
<feature type="transmembrane region" description="Helical" evidence="1">
    <location>
        <begin position="151"/>
        <end position="169"/>
    </location>
</feature>
<feature type="transmembrane region" description="Helical" evidence="1">
    <location>
        <begin position="36"/>
        <end position="56"/>
    </location>
</feature>
<comment type="caution">
    <text evidence="2">The sequence shown here is derived from an EMBL/GenBank/DDBJ whole genome shotgun (WGS) entry which is preliminary data.</text>
</comment>
<evidence type="ECO:0000256" key="1">
    <source>
        <dbReference type="SAM" id="Phobius"/>
    </source>
</evidence>
<keyword evidence="1" id="KW-1133">Transmembrane helix</keyword>
<name>A0AAV2TZF4_CALDB</name>
<keyword evidence="1" id="KW-0812">Transmembrane</keyword>
<keyword evidence="1" id="KW-0472">Membrane</keyword>
<evidence type="ECO:0000313" key="3">
    <source>
        <dbReference type="Proteomes" id="UP001497525"/>
    </source>
</evidence>
<protein>
    <submittedName>
        <fullName evidence="2">Uncharacterized protein</fullName>
    </submittedName>
</protein>
<evidence type="ECO:0000313" key="2">
    <source>
        <dbReference type="EMBL" id="CAL5141463.1"/>
    </source>
</evidence>
<feature type="transmembrane region" description="Helical" evidence="1">
    <location>
        <begin position="242"/>
        <end position="262"/>
    </location>
</feature>